<evidence type="ECO:0000313" key="2">
    <source>
        <dbReference type="EMBL" id="KAA6302844.1"/>
    </source>
</evidence>
<name>A0A5M8P376_9BACT</name>
<proteinExistence type="predicted"/>
<organism evidence="2 3">
    <name type="scientific">Candidatus Ordinivivax streblomastigis</name>
    <dbReference type="NCBI Taxonomy" id="2540710"/>
    <lineage>
        <taxon>Bacteria</taxon>
        <taxon>Pseudomonadati</taxon>
        <taxon>Bacteroidota</taxon>
        <taxon>Bacteroidia</taxon>
        <taxon>Bacteroidales</taxon>
        <taxon>Candidatus Ordinivivax</taxon>
    </lineage>
</organism>
<protein>
    <submittedName>
        <fullName evidence="2">Uncharacterized protein</fullName>
    </submittedName>
</protein>
<comment type="caution">
    <text evidence="2">The sequence shown here is derived from an EMBL/GenBank/DDBJ whole genome shotgun (WGS) entry which is preliminary data.</text>
</comment>
<feature type="compositionally biased region" description="Basic and acidic residues" evidence="1">
    <location>
        <begin position="154"/>
        <end position="167"/>
    </location>
</feature>
<dbReference type="AlphaFoldDB" id="A0A5M8P376"/>
<accession>A0A5M8P376</accession>
<dbReference type="EMBL" id="SNRX01000005">
    <property type="protein sequence ID" value="KAA6302844.1"/>
    <property type="molecule type" value="Genomic_DNA"/>
</dbReference>
<gene>
    <name evidence="2" type="ORF">EZS26_001014</name>
</gene>
<feature type="region of interest" description="Disordered" evidence="1">
    <location>
        <begin position="154"/>
        <end position="178"/>
    </location>
</feature>
<evidence type="ECO:0000256" key="1">
    <source>
        <dbReference type="SAM" id="MobiDB-lite"/>
    </source>
</evidence>
<evidence type="ECO:0000313" key="3">
    <source>
        <dbReference type="Proteomes" id="UP000324575"/>
    </source>
</evidence>
<reference evidence="2 3" key="1">
    <citation type="submission" date="2019-03" db="EMBL/GenBank/DDBJ databases">
        <title>Single cell metagenomics reveals metabolic interactions within the superorganism composed of flagellate Streblomastix strix and complex community of Bacteroidetes bacteria on its surface.</title>
        <authorList>
            <person name="Treitli S.C."/>
            <person name="Kolisko M."/>
            <person name="Husnik F."/>
            <person name="Keeling P."/>
            <person name="Hampl V."/>
        </authorList>
    </citation>
    <scope>NUCLEOTIDE SEQUENCE [LARGE SCALE GENOMIC DNA]</scope>
    <source>
        <strain evidence="2">St1</strain>
    </source>
</reference>
<dbReference type="Proteomes" id="UP000324575">
    <property type="component" value="Unassembled WGS sequence"/>
</dbReference>
<sequence length="178" mass="19779">MAISKLTAEQFSAMSSNFSGVVLEYAGKDGNNSAIHFFGVDYEATGKTQDEMLRVVKNVMLAHWLTKAKETELRESNDGIRCKLRASTPVKIHIHTDKGETVKVYDLANSEWAKIGLMPTKVDLERSARDQKKTVHSAAVAMLEALKFRVELPKEEKAETKKPEQKTAEVATKIDIAA</sequence>